<evidence type="ECO:0000256" key="2">
    <source>
        <dbReference type="SAM" id="MobiDB-lite"/>
    </source>
</evidence>
<evidence type="ECO:0000313" key="4">
    <source>
        <dbReference type="EMBL" id="MDJ1136969.1"/>
    </source>
</evidence>
<keyword evidence="1" id="KW-0808">Transferase</keyword>
<evidence type="ECO:0000313" key="5">
    <source>
        <dbReference type="Proteomes" id="UP001214441"/>
    </source>
</evidence>
<keyword evidence="4" id="KW-0489">Methyltransferase</keyword>
<dbReference type="Gene3D" id="3.40.50.150">
    <property type="entry name" value="Vaccinia Virus protein VP39"/>
    <property type="match status" value="1"/>
</dbReference>
<gene>
    <name evidence="4" type="ORF">NMN56_034515</name>
</gene>
<name>A0ABT7A6K0_9ACTN</name>
<dbReference type="InterPro" id="IPR050447">
    <property type="entry name" value="Erg6_SMT_methyltransf"/>
</dbReference>
<dbReference type="InterPro" id="IPR029063">
    <property type="entry name" value="SAM-dependent_MTases_sf"/>
</dbReference>
<proteinExistence type="predicted"/>
<dbReference type="SUPFAM" id="SSF53335">
    <property type="entry name" value="S-adenosyl-L-methionine-dependent methyltransferases"/>
    <property type="match status" value="1"/>
</dbReference>
<feature type="domain" description="Methyltransferase type 11" evidence="3">
    <location>
        <begin position="89"/>
        <end position="187"/>
    </location>
</feature>
<evidence type="ECO:0000259" key="3">
    <source>
        <dbReference type="Pfam" id="PF08241"/>
    </source>
</evidence>
<dbReference type="InterPro" id="IPR013216">
    <property type="entry name" value="Methyltransf_11"/>
</dbReference>
<dbReference type="GO" id="GO:0032259">
    <property type="term" value="P:methylation"/>
    <property type="evidence" value="ECO:0007669"/>
    <property type="project" value="UniProtKB-KW"/>
</dbReference>
<sequence>MATADHGEMADQGSTAAVPTPEEVGAMYDTFGEMLELTQGSAALHIGMFVPPGTRDPASTLIDLTDLAQDRQTDHLIDTLGLRPEAHLLDIGCGTGGPALRLAERVGCRVTGITVSKTQLDRCRLRAREAGLDARVEFAYGNAMELAHPDGTFDAAWSIDCMPHLSDRAAALREAYRVLRPGGHLVLTELTVQGTPEPAGLAAYRQLWTSRDPGTFASLAEDIGNAGLTVVRVEDMTANVRISGELMYVLYQDKHEEIEARYGQEVTRQTDRIMAPFRAFCQDQLEYHVLLLRKPGSTGRA</sequence>
<dbReference type="Proteomes" id="UP001214441">
    <property type="component" value="Unassembled WGS sequence"/>
</dbReference>
<feature type="region of interest" description="Disordered" evidence="2">
    <location>
        <begin position="1"/>
        <end position="22"/>
    </location>
</feature>
<dbReference type="GO" id="GO:0008168">
    <property type="term" value="F:methyltransferase activity"/>
    <property type="evidence" value="ECO:0007669"/>
    <property type="project" value="UniProtKB-KW"/>
</dbReference>
<dbReference type="CDD" id="cd02440">
    <property type="entry name" value="AdoMet_MTases"/>
    <property type="match status" value="1"/>
</dbReference>
<protein>
    <submittedName>
        <fullName evidence="4">Methyltransferase domain-containing protein</fullName>
    </submittedName>
</protein>
<dbReference type="RefSeq" id="WP_274041345.1">
    <property type="nucleotide sequence ID" value="NZ_JANCPR020000049.1"/>
</dbReference>
<reference evidence="4 5" key="1">
    <citation type="submission" date="2023-05" db="EMBL/GenBank/DDBJ databases">
        <title>Streptantibioticus silvisoli sp. nov., acidotolerant actinomycetes 1 from pine litter.</title>
        <authorList>
            <person name="Swiecimska M."/>
            <person name="Golinska P."/>
            <person name="Sangal V."/>
            <person name="Wachnowicz B."/>
            <person name="Goodfellow M."/>
        </authorList>
    </citation>
    <scope>NUCLEOTIDE SEQUENCE [LARGE SCALE GENOMIC DNA]</scope>
    <source>
        <strain evidence="4 5">DSM 42109</strain>
    </source>
</reference>
<evidence type="ECO:0000256" key="1">
    <source>
        <dbReference type="ARBA" id="ARBA00022679"/>
    </source>
</evidence>
<comment type="caution">
    <text evidence="4">The sequence shown here is derived from an EMBL/GenBank/DDBJ whole genome shotgun (WGS) entry which is preliminary data.</text>
</comment>
<organism evidence="4 5">
    <name type="scientific">Streptomyces iconiensis</name>
    <dbReference type="NCBI Taxonomy" id="1384038"/>
    <lineage>
        <taxon>Bacteria</taxon>
        <taxon>Bacillati</taxon>
        <taxon>Actinomycetota</taxon>
        <taxon>Actinomycetes</taxon>
        <taxon>Kitasatosporales</taxon>
        <taxon>Streptomycetaceae</taxon>
        <taxon>Streptomyces</taxon>
    </lineage>
</organism>
<keyword evidence="5" id="KW-1185">Reference proteome</keyword>
<dbReference type="PANTHER" id="PTHR44068:SF11">
    <property type="entry name" value="GERANYL DIPHOSPHATE 2-C-METHYLTRANSFERASE"/>
    <property type="match status" value="1"/>
</dbReference>
<accession>A0ABT7A6K0</accession>
<dbReference type="Pfam" id="PF08241">
    <property type="entry name" value="Methyltransf_11"/>
    <property type="match status" value="1"/>
</dbReference>
<dbReference type="EMBL" id="JANCPR020000049">
    <property type="protein sequence ID" value="MDJ1136969.1"/>
    <property type="molecule type" value="Genomic_DNA"/>
</dbReference>
<dbReference type="PANTHER" id="PTHR44068">
    <property type="entry name" value="ZGC:194242"/>
    <property type="match status" value="1"/>
</dbReference>